<dbReference type="SUPFAM" id="SSF55846">
    <property type="entry name" value="N-acetylmuramoyl-L-alanine amidase-like"/>
    <property type="match status" value="1"/>
</dbReference>
<evidence type="ECO:0000256" key="5">
    <source>
        <dbReference type="SAM" id="MobiDB-lite"/>
    </source>
</evidence>
<dbReference type="PANTHER" id="PTHR30417">
    <property type="entry name" value="N-ACETYLMURAMOYL-L-ALANINE AMIDASE AMID"/>
    <property type="match status" value="1"/>
</dbReference>
<evidence type="ECO:0000256" key="3">
    <source>
        <dbReference type="ARBA" id="ARBA00022801"/>
    </source>
</evidence>
<dbReference type="EMBL" id="AP027735">
    <property type="protein sequence ID" value="BDZ57224.1"/>
    <property type="molecule type" value="Genomic_DNA"/>
</dbReference>
<dbReference type="InterPro" id="IPR051206">
    <property type="entry name" value="NAMLAA_amidase_2"/>
</dbReference>
<evidence type="ECO:0000256" key="1">
    <source>
        <dbReference type="ARBA" id="ARBA00001561"/>
    </source>
</evidence>
<feature type="domain" description="N-acetylmuramoyl-L-alanine amidase" evidence="6">
    <location>
        <begin position="1"/>
        <end position="108"/>
    </location>
</feature>
<protein>
    <recommendedName>
        <fullName evidence="2">N-acetylmuramoyl-L-alanine amidase</fullName>
        <ecNumber evidence="2">3.5.1.28</ecNumber>
    </recommendedName>
</protein>
<dbReference type="Proteomes" id="UP001321421">
    <property type="component" value="Chromosome"/>
</dbReference>
<dbReference type="Pfam" id="PF01510">
    <property type="entry name" value="Amidase_2"/>
    <property type="match status" value="1"/>
</dbReference>
<dbReference type="InterPro" id="IPR036505">
    <property type="entry name" value="Amidase/PGRP_sf"/>
</dbReference>
<dbReference type="Gene3D" id="3.40.80.10">
    <property type="entry name" value="Peptidoglycan recognition protein-like"/>
    <property type="match status" value="1"/>
</dbReference>
<keyword evidence="3" id="KW-0378">Hydrolase</keyword>
<dbReference type="InterPro" id="IPR002502">
    <property type="entry name" value="Amidase_domain"/>
</dbReference>
<gene>
    <name evidence="7" type="ORF">GCM10025872_08810</name>
</gene>
<evidence type="ECO:0000259" key="6">
    <source>
        <dbReference type="SMART" id="SM00644"/>
    </source>
</evidence>
<dbReference type="EC" id="3.5.1.28" evidence="2"/>
<organism evidence="7 8">
    <name type="scientific">Barrientosiimonas endolithica</name>
    <dbReference type="NCBI Taxonomy" id="1535208"/>
    <lineage>
        <taxon>Bacteria</taxon>
        <taxon>Bacillati</taxon>
        <taxon>Actinomycetota</taxon>
        <taxon>Actinomycetes</taxon>
        <taxon>Micrococcales</taxon>
        <taxon>Dermacoccaceae</taxon>
        <taxon>Barrientosiimonas</taxon>
    </lineage>
</organism>
<reference evidence="8" key="1">
    <citation type="journal article" date="2019" name="Int. J. Syst. Evol. Microbiol.">
        <title>The Global Catalogue of Microorganisms (GCM) 10K type strain sequencing project: providing services to taxonomists for standard genome sequencing and annotation.</title>
        <authorList>
            <consortium name="The Broad Institute Genomics Platform"/>
            <consortium name="The Broad Institute Genome Sequencing Center for Infectious Disease"/>
            <person name="Wu L."/>
            <person name="Ma J."/>
        </authorList>
    </citation>
    <scope>NUCLEOTIDE SEQUENCE [LARGE SCALE GENOMIC DNA]</scope>
    <source>
        <strain evidence="8">NBRC 110608</strain>
    </source>
</reference>
<dbReference type="PANTHER" id="PTHR30417:SF1">
    <property type="entry name" value="N-ACETYLMURAMOYL-L-ALANINE AMIDASE AMID"/>
    <property type="match status" value="1"/>
</dbReference>
<keyword evidence="8" id="KW-1185">Reference proteome</keyword>
<evidence type="ECO:0000256" key="4">
    <source>
        <dbReference type="ARBA" id="ARBA00023316"/>
    </source>
</evidence>
<feature type="compositionally biased region" description="Low complexity" evidence="5">
    <location>
        <begin position="217"/>
        <end position="236"/>
    </location>
</feature>
<dbReference type="RefSeq" id="WP_350227068.1">
    <property type="nucleotide sequence ID" value="NZ_AP027735.1"/>
</dbReference>
<accession>A0ABN6YID6</accession>
<feature type="region of interest" description="Disordered" evidence="5">
    <location>
        <begin position="184"/>
        <end position="250"/>
    </location>
</feature>
<dbReference type="CDD" id="cd06583">
    <property type="entry name" value="PGRP"/>
    <property type="match status" value="1"/>
</dbReference>
<keyword evidence="4" id="KW-0961">Cell wall biogenesis/degradation</keyword>
<evidence type="ECO:0000313" key="8">
    <source>
        <dbReference type="Proteomes" id="UP001321421"/>
    </source>
</evidence>
<dbReference type="SMART" id="SM00644">
    <property type="entry name" value="Ami_2"/>
    <property type="match status" value="1"/>
</dbReference>
<comment type="catalytic activity">
    <reaction evidence="1">
        <text>Hydrolyzes the link between N-acetylmuramoyl residues and L-amino acid residues in certain cell-wall glycopeptides.</text>
        <dbReference type="EC" id="3.5.1.28"/>
    </reaction>
</comment>
<evidence type="ECO:0000256" key="2">
    <source>
        <dbReference type="ARBA" id="ARBA00011901"/>
    </source>
</evidence>
<sequence length="250" mass="27418">MSDPTYVSWQYTLRSSDGHIAQHLLPKDVGWHAGNWYVNSHSIGLEHEGYAAEGAPWFSEPMYRTSARLVRYLCDKYAIPKDRAHIIGHDQVPGTTTPTIPGMHWDPGPFWDWEHYFDLIGSPLDRATLGRRVRAGDVVRILPGFVGNKQPVTGCAGAGDTCGDKDTNFVTLRVAPREDAALVNDIGLHQQGSPRRRTSATTVRAPRPASTSWWPRSTVTGPRSGTSGSRAGSATPRARRPRGRWPGAGG</sequence>
<evidence type="ECO:0000313" key="7">
    <source>
        <dbReference type="EMBL" id="BDZ57224.1"/>
    </source>
</evidence>
<name>A0ABN6YID6_9MICO</name>
<proteinExistence type="predicted"/>